<keyword evidence="1" id="KW-0812">Transmembrane</keyword>
<dbReference type="KEGG" id="arep:ID810_06300"/>
<evidence type="ECO:0000256" key="1">
    <source>
        <dbReference type="SAM" id="Phobius"/>
    </source>
</evidence>
<evidence type="ECO:0000313" key="2">
    <source>
        <dbReference type="EMBL" id="QPL04444.1"/>
    </source>
</evidence>
<dbReference type="EMBL" id="CP063989">
    <property type="protein sequence ID" value="QPL04444.1"/>
    <property type="molecule type" value="Genomic_DNA"/>
</dbReference>
<protein>
    <submittedName>
        <fullName evidence="2">Uncharacterized protein</fullName>
    </submittedName>
</protein>
<accession>A0A7T0LIM9</accession>
<keyword evidence="1" id="KW-1133">Transmembrane helix</keyword>
<dbReference type="RefSeq" id="WP_167202229.1">
    <property type="nucleotide sequence ID" value="NZ_CP063989.1"/>
</dbReference>
<proteinExistence type="predicted"/>
<organism evidence="2 3">
    <name type="scientific">Actinomyces respiraculi</name>
    <dbReference type="NCBI Taxonomy" id="2744574"/>
    <lineage>
        <taxon>Bacteria</taxon>
        <taxon>Bacillati</taxon>
        <taxon>Actinomycetota</taxon>
        <taxon>Actinomycetes</taxon>
        <taxon>Actinomycetales</taxon>
        <taxon>Actinomycetaceae</taxon>
        <taxon>Actinomyces</taxon>
    </lineage>
</organism>
<dbReference type="AlphaFoldDB" id="A0A7T0LIM9"/>
<feature type="transmembrane region" description="Helical" evidence="1">
    <location>
        <begin position="95"/>
        <end position="117"/>
    </location>
</feature>
<evidence type="ECO:0000313" key="3">
    <source>
        <dbReference type="Proteomes" id="UP000594637"/>
    </source>
</evidence>
<reference evidence="2 3" key="1">
    <citation type="submission" date="2020-11" db="EMBL/GenBank/DDBJ databases">
        <title>Actinomyces sp. ZJ750.</title>
        <authorList>
            <person name="Zhou J."/>
        </authorList>
    </citation>
    <scope>NUCLEOTIDE SEQUENCE [LARGE SCALE GENOMIC DNA]</scope>
    <source>
        <strain evidence="2 3">ZJ750</strain>
    </source>
</reference>
<name>A0A7T0LIM9_9ACTO</name>
<keyword evidence="3" id="KW-1185">Reference proteome</keyword>
<keyword evidence="1" id="KW-0472">Membrane</keyword>
<dbReference type="Proteomes" id="UP000594637">
    <property type="component" value="Chromosome"/>
</dbReference>
<sequence>MTTMRGAQTPDGARGTFLIGPHGPLRDMNVYDTNSTGSERVVADDGASGQWEVSATDGSGNVSGVLSPVWHTGTVVGVLGVVVGLAMILGTSGLAAVVLWPIGALSFISGASVLWATHQARRAARSMSVRMTQVRVTRSWP</sequence>
<gene>
    <name evidence="2" type="ORF">ID810_06300</name>
</gene>
<feature type="transmembrane region" description="Helical" evidence="1">
    <location>
        <begin position="69"/>
        <end position="89"/>
    </location>
</feature>